<sequence length="174" mass="20439">MDRALRELESLESRVGRLETGQLVFMALPAIKICQGQMRYDLIKKLRESPTVRSDKPTEFSSKPQVATFDEATRLDHWADHISNKGFRKFLADRALLVRLDKYWLFIHDSSLQGVRNNETHEEQWKQYAFFIESGAKSGSPHCEEHRDYYYEAFRFTYGMTWAEAAEQAKKRPL</sequence>
<comment type="caution">
    <text evidence="1">The sequence shown here is derived from an EMBL/GenBank/DDBJ whole genome shotgun (WGS) entry which is preliminary data.</text>
</comment>
<evidence type="ECO:0000313" key="1">
    <source>
        <dbReference type="EMBL" id="KAK3724428.1"/>
    </source>
</evidence>
<dbReference type="EMBL" id="JAUTXU010000005">
    <property type="protein sequence ID" value="KAK3724428.1"/>
    <property type="molecule type" value="Genomic_DNA"/>
</dbReference>
<protein>
    <submittedName>
        <fullName evidence="1">Uncharacterized protein</fullName>
    </submittedName>
</protein>
<accession>A0ACC3NWN7</accession>
<organism evidence="1 2">
    <name type="scientific">Vermiconidia calcicola</name>
    <dbReference type="NCBI Taxonomy" id="1690605"/>
    <lineage>
        <taxon>Eukaryota</taxon>
        <taxon>Fungi</taxon>
        <taxon>Dikarya</taxon>
        <taxon>Ascomycota</taxon>
        <taxon>Pezizomycotina</taxon>
        <taxon>Dothideomycetes</taxon>
        <taxon>Dothideomycetidae</taxon>
        <taxon>Mycosphaerellales</taxon>
        <taxon>Extremaceae</taxon>
        <taxon>Vermiconidia</taxon>
    </lineage>
</organism>
<proteinExistence type="predicted"/>
<dbReference type="Proteomes" id="UP001281147">
    <property type="component" value="Unassembled WGS sequence"/>
</dbReference>
<name>A0ACC3NWN7_9PEZI</name>
<reference evidence="1" key="1">
    <citation type="submission" date="2023-07" db="EMBL/GenBank/DDBJ databases">
        <title>Black Yeasts Isolated from many extreme environments.</title>
        <authorList>
            <person name="Coleine C."/>
            <person name="Stajich J.E."/>
            <person name="Selbmann L."/>
        </authorList>
    </citation>
    <scope>NUCLEOTIDE SEQUENCE</scope>
    <source>
        <strain evidence="1">CCFEE 5714</strain>
    </source>
</reference>
<gene>
    <name evidence="1" type="ORF">LTR37_001052</name>
</gene>
<keyword evidence="2" id="KW-1185">Reference proteome</keyword>
<evidence type="ECO:0000313" key="2">
    <source>
        <dbReference type="Proteomes" id="UP001281147"/>
    </source>
</evidence>